<comment type="caution">
    <text evidence="2">The sequence shown here is derived from an EMBL/GenBank/DDBJ whole genome shotgun (WGS) entry which is preliminary data.</text>
</comment>
<evidence type="ECO:0000313" key="3">
    <source>
        <dbReference type="Proteomes" id="UP001280121"/>
    </source>
</evidence>
<name>A0AAD9XUF0_9ROSI</name>
<evidence type="ECO:0000313" key="2">
    <source>
        <dbReference type="EMBL" id="KAK2665986.1"/>
    </source>
</evidence>
<dbReference type="AlphaFoldDB" id="A0AAD9XUF0"/>
<dbReference type="EMBL" id="JANJYI010000001">
    <property type="protein sequence ID" value="KAK2665986.1"/>
    <property type="molecule type" value="Genomic_DNA"/>
</dbReference>
<feature type="compositionally biased region" description="Basic and acidic residues" evidence="1">
    <location>
        <begin position="41"/>
        <end position="62"/>
    </location>
</feature>
<sequence>MRVQGVWTYTHRDGPPDLDPDLTPGDRTCGYTGGIDSTGGQREDPHTGGEVPDSKAHQRTGDTGHVTRTTAGSLVERQLPPLIEQHKGTMFIVDPWRQDVAVNIRKQQMLHLRLYSSGTTLLGPSLIEAGLEHLLELCPDCPHLLQFCVVALSEDEIC</sequence>
<keyword evidence="3" id="KW-1185">Reference proteome</keyword>
<accession>A0AAD9XUF0</accession>
<gene>
    <name evidence="2" type="ORF">Ddye_004560</name>
</gene>
<feature type="region of interest" description="Disordered" evidence="1">
    <location>
        <begin position="1"/>
        <end position="71"/>
    </location>
</feature>
<organism evidence="2 3">
    <name type="scientific">Dipteronia dyeriana</name>
    <dbReference type="NCBI Taxonomy" id="168575"/>
    <lineage>
        <taxon>Eukaryota</taxon>
        <taxon>Viridiplantae</taxon>
        <taxon>Streptophyta</taxon>
        <taxon>Embryophyta</taxon>
        <taxon>Tracheophyta</taxon>
        <taxon>Spermatophyta</taxon>
        <taxon>Magnoliopsida</taxon>
        <taxon>eudicotyledons</taxon>
        <taxon>Gunneridae</taxon>
        <taxon>Pentapetalae</taxon>
        <taxon>rosids</taxon>
        <taxon>malvids</taxon>
        <taxon>Sapindales</taxon>
        <taxon>Sapindaceae</taxon>
        <taxon>Hippocastanoideae</taxon>
        <taxon>Acereae</taxon>
        <taxon>Dipteronia</taxon>
    </lineage>
</organism>
<proteinExistence type="predicted"/>
<protein>
    <submittedName>
        <fullName evidence="2">Uncharacterized protein</fullName>
    </submittedName>
</protein>
<evidence type="ECO:0000256" key="1">
    <source>
        <dbReference type="SAM" id="MobiDB-lite"/>
    </source>
</evidence>
<dbReference type="Proteomes" id="UP001280121">
    <property type="component" value="Unassembled WGS sequence"/>
</dbReference>
<reference evidence="2" key="1">
    <citation type="journal article" date="2023" name="Plant J.">
        <title>Genome sequences and population genomics provide insights into the demographic history, inbreeding, and mutation load of two 'living fossil' tree species of Dipteronia.</title>
        <authorList>
            <person name="Feng Y."/>
            <person name="Comes H.P."/>
            <person name="Chen J."/>
            <person name="Zhu S."/>
            <person name="Lu R."/>
            <person name="Zhang X."/>
            <person name="Li P."/>
            <person name="Qiu J."/>
            <person name="Olsen K.M."/>
            <person name="Qiu Y."/>
        </authorList>
    </citation>
    <scope>NUCLEOTIDE SEQUENCE</scope>
    <source>
        <strain evidence="2">KIB01</strain>
    </source>
</reference>